<dbReference type="EMBL" id="JAKWBI020000723">
    <property type="protein sequence ID" value="KAJ2892792.1"/>
    <property type="molecule type" value="Genomic_DNA"/>
</dbReference>
<dbReference type="GO" id="GO:0006289">
    <property type="term" value="P:nucleotide-excision repair"/>
    <property type="evidence" value="ECO:0007669"/>
    <property type="project" value="TreeGrafter"/>
</dbReference>
<comment type="similarity">
    <text evidence="2">Belongs to the replication factor A protein 2 family.</text>
</comment>
<organism evidence="7 8">
    <name type="scientific">Zalerion maritima</name>
    <dbReference type="NCBI Taxonomy" id="339359"/>
    <lineage>
        <taxon>Eukaryota</taxon>
        <taxon>Fungi</taxon>
        <taxon>Dikarya</taxon>
        <taxon>Ascomycota</taxon>
        <taxon>Pezizomycotina</taxon>
        <taxon>Sordariomycetes</taxon>
        <taxon>Lulworthiomycetidae</taxon>
        <taxon>Lulworthiales</taxon>
        <taxon>Lulworthiaceae</taxon>
        <taxon>Zalerion</taxon>
    </lineage>
</organism>
<protein>
    <submittedName>
        <fullName evidence="7">Replication factor A protein 2</fullName>
    </submittedName>
</protein>
<dbReference type="SUPFAM" id="SSF50249">
    <property type="entry name" value="Nucleic acid-binding proteins"/>
    <property type="match status" value="1"/>
</dbReference>
<keyword evidence="4" id="KW-0238">DNA-binding</keyword>
<sequence length="301" mass="32009">TTYGNYQTTYTGGGNTAADGGGFFAGGSQAGSQAGGRGKSYEEETLRPVTIKQILDSTQSSPDSTFFQIDGSDISQLTFVGQVRNITTQTTNLTYRLDDGTAVIEVKKWIDADKPPTSEMDVDGGAAGGSTELEKPIVLDSYVRVWGRLKSFNGKKHVGAHVVRVVDDFNEVNYHMLEATYCHLYYTRGPLNSNTGGARNEDGGMFVDSYGNTAGGGGGGGAGSGGDADFAQKLSSLPPMARKVCFFLRDNNSSNEGIHLNRISQGTGLSVRDVAEAIETCIASGHAYTTVDDETWALLEY</sequence>
<dbReference type="SUPFAM" id="SSF46785">
    <property type="entry name" value="Winged helix' DNA-binding domain"/>
    <property type="match status" value="1"/>
</dbReference>
<evidence type="ECO:0000313" key="7">
    <source>
        <dbReference type="EMBL" id="KAJ2892792.1"/>
    </source>
</evidence>
<dbReference type="InterPro" id="IPR036388">
    <property type="entry name" value="WH-like_DNA-bd_sf"/>
</dbReference>
<evidence type="ECO:0000256" key="2">
    <source>
        <dbReference type="ARBA" id="ARBA00007815"/>
    </source>
</evidence>
<dbReference type="AlphaFoldDB" id="A0AAD5RK49"/>
<dbReference type="PANTHER" id="PTHR13989">
    <property type="entry name" value="REPLICATION PROTEIN A-RELATED"/>
    <property type="match status" value="1"/>
</dbReference>
<dbReference type="PANTHER" id="PTHR13989:SF16">
    <property type="entry name" value="REPLICATION PROTEIN A2"/>
    <property type="match status" value="1"/>
</dbReference>
<comment type="caution">
    <text evidence="7">The sequence shown here is derived from an EMBL/GenBank/DDBJ whole genome shotgun (WGS) entry which is preliminary data.</text>
</comment>
<keyword evidence="8" id="KW-1185">Reference proteome</keyword>
<evidence type="ECO:0000256" key="1">
    <source>
        <dbReference type="ARBA" id="ARBA00004123"/>
    </source>
</evidence>
<comment type="subcellular location">
    <subcellularLocation>
        <location evidence="1">Nucleus</location>
    </subcellularLocation>
</comment>
<dbReference type="InterPro" id="IPR012340">
    <property type="entry name" value="NA-bd_OB-fold"/>
</dbReference>
<feature type="domain" description="Replication protein A C-terminal" evidence="6">
    <location>
        <begin position="183"/>
        <end position="294"/>
    </location>
</feature>
<dbReference type="Gene3D" id="1.10.10.10">
    <property type="entry name" value="Winged helix-like DNA-binding domain superfamily/Winged helix DNA-binding domain"/>
    <property type="match status" value="1"/>
</dbReference>
<evidence type="ECO:0000259" key="6">
    <source>
        <dbReference type="Pfam" id="PF08784"/>
    </source>
</evidence>
<dbReference type="PIRSF" id="PIRSF036949">
    <property type="entry name" value="RPA32"/>
    <property type="match status" value="1"/>
</dbReference>
<proteinExistence type="inferred from homology"/>
<dbReference type="GO" id="GO:0000724">
    <property type="term" value="P:double-strand break repair via homologous recombination"/>
    <property type="evidence" value="ECO:0007669"/>
    <property type="project" value="TreeGrafter"/>
</dbReference>
<dbReference type="Gene3D" id="2.40.50.140">
    <property type="entry name" value="Nucleic acid-binding proteins"/>
    <property type="match status" value="1"/>
</dbReference>
<evidence type="ECO:0000256" key="5">
    <source>
        <dbReference type="ARBA" id="ARBA00023242"/>
    </source>
</evidence>
<dbReference type="Pfam" id="PF08784">
    <property type="entry name" value="RPA_C"/>
    <property type="match status" value="1"/>
</dbReference>
<dbReference type="InterPro" id="IPR014646">
    <property type="entry name" value="Rfa2/RPA32"/>
</dbReference>
<dbReference type="CDD" id="cd04478">
    <property type="entry name" value="RPA2_DBD_D"/>
    <property type="match status" value="1"/>
</dbReference>
<keyword evidence="3" id="KW-0235">DNA replication</keyword>
<accession>A0AAD5RK49</accession>
<dbReference type="InterPro" id="IPR040260">
    <property type="entry name" value="RFA2-like"/>
</dbReference>
<evidence type="ECO:0000256" key="4">
    <source>
        <dbReference type="ARBA" id="ARBA00023125"/>
    </source>
</evidence>
<dbReference type="GO" id="GO:0003697">
    <property type="term" value="F:single-stranded DNA binding"/>
    <property type="evidence" value="ECO:0007669"/>
    <property type="project" value="TreeGrafter"/>
</dbReference>
<dbReference type="GO" id="GO:0000781">
    <property type="term" value="C:chromosome, telomeric region"/>
    <property type="evidence" value="ECO:0007669"/>
    <property type="project" value="TreeGrafter"/>
</dbReference>
<keyword evidence="5" id="KW-0539">Nucleus</keyword>
<feature type="non-terminal residue" evidence="7">
    <location>
        <position position="301"/>
    </location>
</feature>
<gene>
    <name evidence="7" type="ORF">MKZ38_009376</name>
</gene>
<evidence type="ECO:0000256" key="3">
    <source>
        <dbReference type="ARBA" id="ARBA00022705"/>
    </source>
</evidence>
<dbReference type="InterPro" id="IPR014892">
    <property type="entry name" value="RPA_C"/>
</dbReference>
<dbReference type="GO" id="GO:0005662">
    <property type="term" value="C:DNA replication factor A complex"/>
    <property type="evidence" value="ECO:0007669"/>
    <property type="project" value="TreeGrafter"/>
</dbReference>
<reference evidence="7" key="1">
    <citation type="submission" date="2022-07" db="EMBL/GenBank/DDBJ databases">
        <title>Draft genome sequence of Zalerion maritima ATCC 34329, a (micro)plastics degrading marine fungus.</title>
        <authorList>
            <person name="Paco A."/>
            <person name="Goncalves M.F.M."/>
            <person name="Rocha-Santos T.A.P."/>
            <person name="Alves A."/>
        </authorList>
    </citation>
    <scope>NUCLEOTIDE SEQUENCE</scope>
    <source>
        <strain evidence="7">ATCC 34329</strain>
    </source>
</reference>
<dbReference type="GO" id="GO:0035861">
    <property type="term" value="C:site of double-strand break"/>
    <property type="evidence" value="ECO:0007669"/>
    <property type="project" value="TreeGrafter"/>
</dbReference>
<evidence type="ECO:0000313" key="8">
    <source>
        <dbReference type="Proteomes" id="UP001201980"/>
    </source>
</evidence>
<name>A0AAD5RK49_9PEZI</name>
<dbReference type="Proteomes" id="UP001201980">
    <property type="component" value="Unassembled WGS sequence"/>
</dbReference>
<dbReference type="GO" id="GO:0006260">
    <property type="term" value="P:DNA replication"/>
    <property type="evidence" value="ECO:0007669"/>
    <property type="project" value="UniProtKB-KW"/>
</dbReference>
<dbReference type="InterPro" id="IPR036390">
    <property type="entry name" value="WH_DNA-bd_sf"/>
</dbReference>